<organism evidence="2 3">
    <name type="scientific">Claviceps pusilla</name>
    <dbReference type="NCBI Taxonomy" id="123648"/>
    <lineage>
        <taxon>Eukaryota</taxon>
        <taxon>Fungi</taxon>
        <taxon>Dikarya</taxon>
        <taxon>Ascomycota</taxon>
        <taxon>Pezizomycotina</taxon>
        <taxon>Sordariomycetes</taxon>
        <taxon>Hypocreomycetidae</taxon>
        <taxon>Hypocreales</taxon>
        <taxon>Clavicipitaceae</taxon>
        <taxon>Claviceps</taxon>
    </lineage>
</organism>
<dbReference type="InterPro" id="IPR000073">
    <property type="entry name" value="AB_hydrolase_1"/>
</dbReference>
<name>A0A9P7SZ58_9HYPO</name>
<evidence type="ECO:0000313" key="2">
    <source>
        <dbReference type="EMBL" id="KAG6015736.1"/>
    </source>
</evidence>
<dbReference type="InterPro" id="IPR029058">
    <property type="entry name" value="AB_hydrolase_fold"/>
</dbReference>
<dbReference type="AlphaFoldDB" id="A0A9P7SZ58"/>
<dbReference type="Pfam" id="PF12697">
    <property type="entry name" value="Abhydrolase_6"/>
    <property type="match status" value="1"/>
</dbReference>
<evidence type="ECO:0000313" key="3">
    <source>
        <dbReference type="Proteomes" id="UP000748025"/>
    </source>
</evidence>
<sequence length="438" mass="48251">MLQSGFRMASPYRELRGTWNRNVREDRNLVEAITGNMKASSLVLLPAFAALSTAMKCWNMTIPIYISARNPVFDLKPPTTETEVTALFLDLSRPGNNVTAQYLKDYATVSGNYKLAATYCEATARCARDGLQILTHGVGFDRSYWDYPYHSWNYSYVREAVRDGYSTLTWDRLGVGESSHGETVNEIQINLEIAALKAMTDMARAGQLPGVTRRFSKIVHVGHSFGSAMTYGLTAMYPSISDGIVLTGFSQVSKYMAYFALGANFVPVSKIRSLANKYGPGYYAPRSKTGVHINFFGPDNFDPKLLDSAYNNGQAATAGELLTVGSGPSSSDFAGPVMIITGDRDIPFCGGNCMATMDNSPSSPNLIEQSKANFKKAKVFNATVVPDVGHALNFGYPAHHAFDIMVEFLRSNVGPLTEREVRETRRSFRRTRPRSRSG</sequence>
<dbReference type="EMBL" id="SRPW01000319">
    <property type="protein sequence ID" value="KAG6015736.1"/>
    <property type="molecule type" value="Genomic_DNA"/>
</dbReference>
<accession>A0A9P7SZ58</accession>
<dbReference type="OrthoDB" id="190201at2759"/>
<dbReference type="Gene3D" id="3.40.50.1820">
    <property type="entry name" value="alpha/beta hydrolase"/>
    <property type="match status" value="1"/>
</dbReference>
<gene>
    <name evidence="2" type="ORF">E4U43_004906</name>
</gene>
<reference evidence="2" key="1">
    <citation type="journal article" date="2020" name="bioRxiv">
        <title>Whole genome comparisons of ergot fungi reveals the divergence and evolution of species within the genus Claviceps are the result of varying mechanisms driving genome evolution and host range expansion.</title>
        <authorList>
            <person name="Wyka S.A."/>
            <person name="Mondo S.J."/>
            <person name="Liu M."/>
            <person name="Dettman J."/>
            <person name="Nalam V."/>
            <person name="Broders K.D."/>
        </authorList>
    </citation>
    <scope>NUCLEOTIDE SEQUENCE</scope>
    <source>
        <strain evidence="2">CCC 602</strain>
    </source>
</reference>
<feature type="domain" description="AB hydrolase-1" evidence="1">
    <location>
        <begin position="133"/>
        <end position="394"/>
    </location>
</feature>
<keyword evidence="3" id="KW-1185">Reference proteome</keyword>
<evidence type="ECO:0000259" key="1">
    <source>
        <dbReference type="Pfam" id="PF12697"/>
    </source>
</evidence>
<proteinExistence type="predicted"/>
<protein>
    <recommendedName>
        <fullName evidence="1">AB hydrolase-1 domain-containing protein</fullName>
    </recommendedName>
</protein>
<dbReference type="SUPFAM" id="SSF53474">
    <property type="entry name" value="alpha/beta-Hydrolases"/>
    <property type="match status" value="1"/>
</dbReference>
<comment type="caution">
    <text evidence="2">The sequence shown here is derived from an EMBL/GenBank/DDBJ whole genome shotgun (WGS) entry which is preliminary data.</text>
</comment>
<dbReference type="Proteomes" id="UP000748025">
    <property type="component" value="Unassembled WGS sequence"/>
</dbReference>